<dbReference type="Proteomes" id="UP001230649">
    <property type="component" value="Unassembled WGS sequence"/>
</dbReference>
<dbReference type="EMBL" id="JASBWS010000004">
    <property type="protein sequence ID" value="KAJ9116144.1"/>
    <property type="molecule type" value="Genomic_DNA"/>
</dbReference>
<organism evidence="1 2">
    <name type="scientific">Naganishia adeliensis</name>
    <dbReference type="NCBI Taxonomy" id="92952"/>
    <lineage>
        <taxon>Eukaryota</taxon>
        <taxon>Fungi</taxon>
        <taxon>Dikarya</taxon>
        <taxon>Basidiomycota</taxon>
        <taxon>Agaricomycotina</taxon>
        <taxon>Tremellomycetes</taxon>
        <taxon>Filobasidiales</taxon>
        <taxon>Filobasidiaceae</taxon>
        <taxon>Naganishia</taxon>
    </lineage>
</organism>
<keyword evidence="2" id="KW-1185">Reference proteome</keyword>
<proteinExistence type="predicted"/>
<gene>
    <name evidence="1" type="ORF">QFC20_000823</name>
</gene>
<comment type="caution">
    <text evidence="1">The sequence shown here is derived from an EMBL/GenBank/DDBJ whole genome shotgun (WGS) entry which is preliminary data.</text>
</comment>
<accession>A0ACC2WYF9</accession>
<evidence type="ECO:0000313" key="2">
    <source>
        <dbReference type="Proteomes" id="UP001230649"/>
    </source>
</evidence>
<protein>
    <submittedName>
        <fullName evidence="1">Uncharacterized protein</fullName>
    </submittedName>
</protein>
<name>A0ACC2WYF9_9TREE</name>
<reference evidence="1" key="1">
    <citation type="submission" date="2023-04" db="EMBL/GenBank/DDBJ databases">
        <title>Draft Genome sequencing of Naganishia species isolated from polar environments using Oxford Nanopore Technology.</title>
        <authorList>
            <person name="Leo P."/>
            <person name="Venkateswaran K."/>
        </authorList>
    </citation>
    <scope>NUCLEOTIDE SEQUENCE</scope>
    <source>
        <strain evidence="1">MNA-CCFEE 5262</strain>
    </source>
</reference>
<sequence>MDQITIPAPADFHVHLRQGAMSELVTPHVALGGIKTAYVMPNLTPPITSAEQAISYKQDLQKLAPETEFLMTLYLHENMLEEIEVEGKKVLRGVNEVRKASRAGVRGEVGLEIIPQVKLIFSRSPGIKSYPRGVTTNSSSGIESYEPYYPVFKALEEEGMVLNLHGEVPSDDKENISVLNAEKHFLKHLRKLATDFPKLKIVLEHATTKEAVDCVKSLPDNVGCSITPHHLVLTIDAVPSQPFNFCKPIAKEPVDRKALLDVVASGHPRFFLGSDSAPHPIKSKIPKLPDTSVKSDSKYGDVEGAGPQPCAAGVYTSPVLLPLVAYILEKAGALDKLVGFASTNGRAFYGLPVEKNDRPVTLRRVKGKAVPAFFKGSQEGVDIVPFMAGEELGWEIAA</sequence>
<evidence type="ECO:0000313" key="1">
    <source>
        <dbReference type="EMBL" id="KAJ9116144.1"/>
    </source>
</evidence>